<dbReference type="CDD" id="cd05379">
    <property type="entry name" value="CAP_bacterial"/>
    <property type="match status" value="1"/>
</dbReference>
<dbReference type="AlphaFoldDB" id="A0A918DBS1"/>
<dbReference type="Gene3D" id="3.40.33.10">
    <property type="entry name" value="CAP"/>
    <property type="match status" value="1"/>
</dbReference>
<keyword evidence="3" id="KW-1185">Reference proteome</keyword>
<dbReference type="SUPFAM" id="SSF55797">
    <property type="entry name" value="PR-1-like"/>
    <property type="match status" value="1"/>
</dbReference>
<evidence type="ECO:0000313" key="2">
    <source>
        <dbReference type="EMBL" id="GGO24255.1"/>
    </source>
</evidence>
<dbReference type="InterPro" id="IPR035940">
    <property type="entry name" value="CAP_sf"/>
</dbReference>
<dbReference type="Pfam" id="PF00188">
    <property type="entry name" value="CAP"/>
    <property type="match status" value="1"/>
</dbReference>
<sequence>MPQTIGTPMRSTLALILGVGLTSLSGCVVVPVPVPAEASRDLPFVVKVPLGSSGQSATRVAGPVPAETCARVSTAQEAALLAEINAIRKQNGLPTLRKSSRISAVAQNHACDNARRQTVSHTSSNGKSLSGRLKAGGYYLRVAAENTGLGFSGDPGRLVEYWMNSPGHRANILNPKVTEAGVGYAAGNSRPAWVLNVATPR</sequence>
<comment type="caution">
    <text evidence="2">The sequence shown here is derived from an EMBL/GenBank/DDBJ whole genome shotgun (WGS) entry which is preliminary data.</text>
</comment>
<dbReference type="InterPro" id="IPR014044">
    <property type="entry name" value="CAP_dom"/>
</dbReference>
<protein>
    <recommendedName>
        <fullName evidence="1">SCP domain-containing protein</fullName>
    </recommendedName>
</protein>
<dbReference type="RefSeq" id="WP_146285951.1">
    <property type="nucleotide sequence ID" value="NZ_BMLP01000001.1"/>
</dbReference>
<dbReference type="PANTHER" id="PTHR31157:SF1">
    <property type="entry name" value="SCP DOMAIN-CONTAINING PROTEIN"/>
    <property type="match status" value="1"/>
</dbReference>
<evidence type="ECO:0000313" key="3">
    <source>
        <dbReference type="Proteomes" id="UP000598196"/>
    </source>
</evidence>
<dbReference type="OrthoDB" id="419320at2"/>
<evidence type="ECO:0000259" key="1">
    <source>
        <dbReference type="Pfam" id="PF00188"/>
    </source>
</evidence>
<feature type="domain" description="SCP" evidence="1">
    <location>
        <begin position="81"/>
        <end position="196"/>
    </location>
</feature>
<dbReference type="EMBL" id="BMLP01000001">
    <property type="protein sequence ID" value="GGO24255.1"/>
    <property type="molecule type" value="Genomic_DNA"/>
</dbReference>
<gene>
    <name evidence="2" type="ORF">GCM10010991_02430</name>
</gene>
<dbReference type="PANTHER" id="PTHR31157">
    <property type="entry name" value="SCP DOMAIN-CONTAINING PROTEIN"/>
    <property type="match status" value="1"/>
</dbReference>
<name>A0A918DBS1_9RHOB</name>
<dbReference type="Proteomes" id="UP000598196">
    <property type="component" value="Unassembled WGS sequence"/>
</dbReference>
<organism evidence="2 3">
    <name type="scientific">Gemmobacter aquaticus</name>
    <dbReference type="NCBI Taxonomy" id="490185"/>
    <lineage>
        <taxon>Bacteria</taxon>
        <taxon>Pseudomonadati</taxon>
        <taxon>Pseudomonadota</taxon>
        <taxon>Alphaproteobacteria</taxon>
        <taxon>Rhodobacterales</taxon>
        <taxon>Paracoccaceae</taxon>
        <taxon>Gemmobacter</taxon>
    </lineage>
</organism>
<accession>A0A918DBS1</accession>
<reference evidence="2 3" key="1">
    <citation type="journal article" date="2014" name="Int. J. Syst. Evol. Microbiol.">
        <title>Complete genome sequence of Corynebacterium casei LMG S-19264T (=DSM 44701T), isolated from a smear-ripened cheese.</title>
        <authorList>
            <consortium name="US DOE Joint Genome Institute (JGI-PGF)"/>
            <person name="Walter F."/>
            <person name="Albersmeier A."/>
            <person name="Kalinowski J."/>
            <person name="Ruckert C."/>
        </authorList>
    </citation>
    <scope>NUCLEOTIDE SEQUENCE [LARGE SCALE GENOMIC DNA]</scope>
    <source>
        <strain evidence="2 3">CGMCC 1.7029</strain>
    </source>
</reference>
<proteinExistence type="predicted"/>